<evidence type="ECO:0000256" key="4">
    <source>
        <dbReference type="ARBA" id="ARBA00023136"/>
    </source>
</evidence>
<dbReference type="NCBIfam" id="TIGR01352">
    <property type="entry name" value="tonB_Cterm"/>
    <property type="match status" value="1"/>
</dbReference>
<keyword evidence="2" id="KW-0812">Transmembrane</keyword>
<keyword evidence="7" id="KW-1185">Reference proteome</keyword>
<evidence type="ECO:0000313" key="6">
    <source>
        <dbReference type="EMBL" id="AMW05897.1"/>
    </source>
</evidence>
<gene>
    <name evidence="6" type="ORF">GEMMAAP_16045</name>
</gene>
<accession>A0A143BLI3</accession>
<dbReference type="InterPro" id="IPR006260">
    <property type="entry name" value="TonB/TolA_C"/>
</dbReference>
<dbReference type="GO" id="GO:0055085">
    <property type="term" value="P:transmembrane transport"/>
    <property type="evidence" value="ECO:0007669"/>
    <property type="project" value="InterPro"/>
</dbReference>
<organism evidence="6 7">
    <name type="scientific">Gemmatimonas phototrophica</name>
    <dbReference type="NCBI Taxonomy" id="1379270"/>
    <lineage>
        <taxon>Bacteria</taxon>
        <taxon>Pseudomonadati</taxon>
        <taxon>Gemmatimonadota</taxon>
        <taxon>Gemmatimonadia</taxon>
        <taxon>Gemmatimonadales</taxon>
        <taxon>Gemmatimonadaceae</taxon>
        <taxon>Gemmatimonas</taxon>
    </lineage>
</organism>
<reference evidence="6 7" key="1">
    <citation type="journal article" date="2014" name="Proc. Natl. Acad. Sci. U.S.A.">
        <title>Functional type 2 photosynthetic reaction centers found in the rare bacterial phylum Gemmatimonadetes.</title>
        <authorList>
            <person name="Zeng Y."/>
            <person name="Feng F."/>
            <person name="Medova H."/>
            <person name="Dean J."/>
            <person name="Koblizek M."/>
        </authorList>
    </citation>
    <scope>NUCLEOTIDE SEQUENCE [LARGE SCALE GENOMIC DNA]</scope>
    <source>
        <strain evidence="6 7">AP64</strain>
    </source>
</reference>
<evidence type="ECO:0000259" key="5">
    <source>
        <dbReference type="Pfam" id="PF03544"/>
    </source>
</evidence>
<evidence type="ECO:0000256" key="2">
    <source>
        <dbReference type="ARBA" id="ARBA00022692"/>
    </source>
</evidence>
<sequence length="211" mass="23512">MGRIRDGAAGGVVFRGSNVQESDAESFRDRRRDTIIANSQSYRMRRISRHSSLAALLCLVATQRVHAQSDTLALVDDQSVDAPAIPTSFMRYPIASRNAGQMGSVYAVVTLDENGRIEPGSSRIISSSQPDFRRTVRGWLDSVSFRPPRRKGEPVRHRVCLPIHFIISRDARQLPKVNLPKPGPADYRDIGEQQLCERAAVMSVVAERLPF</sequence>
<feature type="domain" description="TonB C-terminal" evidence="5">
    <location>
        <begin position="90"/>
        <end position="166"/>
    </location>
</feature>
<protein>
    <recommendedName>
        <fullName evidence="5">TonB C-terminal domain-containing protein</fullName>
    </recommendedName>
</protein>
<dbReference type="GO" id="GO:0016020">
    <property type="term" value="C:membrane"/>
    <property type="evidence" value="ECO:0007669"/>
    <property type="project" value="UniProtKB-SubCell"/>
</dbReference>
<dbReference type="Pfam" id="PF03544">
    <property type="entry name" value="TonB_C"/>
    <property type="match status" value="1"/>
</dbReference>
<keyword evidence="3" id="KW-1133">Transmembrane helix</keyword>
<keyword evidence="4" id="KW-0472">Membrane</keyword>
<evidence type="ECO:0000256" key="3">
    <source>
        <dbReference type="ARBA" id="ARBA00022989"/>
    </source>
</evidence>
<evidence type="ECO:0000256" key="1">
    <source>
        <dbReference type="ARBA" id="ARBA00004167"/>
    </source>
</evidence>
<dbReference type="EMBL" id="CP011454">
    <property type="protein sequence ID" value="AMW05897.1"/>
    <property type="molecule type" value="Genomic_DNA"/>
</dbReference>
<evidence type="ECO:0000313" key="7">
    <source>
        <dbReference type="Proteomes" id="UP000076404"/>
    </source>
</evidence>
<dbReference type="InterPro" id="IPR037682">
    <property type="entry name" value="TonB_C"/>
</dbReference>
<name>A0A143BLI3_9BACT</name>
<proteinExistence type="predicted"/>
<comment type="subcellular location">
    <subcellularLocation>
        <location evidence="1">Membrane</location>
        <topology evidence="1">Single-pass membrane protein</topology>
    </subcellularLocation>
</comment>
<dbReference type="SUPFAM" id="SSF74653">
    <property type="entry name" value="TolA/TonB C-terminal domain"/>
    <property type="match status" value="1"/>
</dbReference>
<dbReference type="STRING" id="1379270.GEMMAAP_16045"/>
<reference evidence="6 7" key="2">
    <citation type="journal article" date="2016" name="Environ. Microbiol. Rep.">
        <title>Metagenomic evidence for the presence of phototrophic Gemmatimonadetes bacteria in diverse environments.</title>
        <authorList>
            <person name="Zeng Y."/>
            <person name="Baumbach J."/>
            <person name="Barbosa E.G."/>
            <person name="Azevedo V."/>
            <person name="Zhang C."/>
            <person name="Koblizek M."/>
        </authorList>
    </citation>
    <scope>NUCLEOTIDE SEQUENCE [LARGE SCALE GENOMIC DNA]</scope>
    <source>
        <strain evidence="6 7">AP64</strain>
    </source>
</reference>
<dbReference type="AlphaFoldDB" id="A0A143BLI3"/>
<dbReference type="Gene3D" id="3.30.1150.10">
    <property type="match status" value="1"/>
</dbReference>
<dbReference type="KEGG" id="gph:GEMMAAP_16045"/>
<dbReference type="Proteomes" id="UP000076404">
    <property type="component" value="Chromosome"/>
</dbReference>